<dbReference type="InterPro" id="IPR036079">
    <property type="entry name" value="ATPase_csu/dsu_sf"/>
</dbReference>
<keyword evidence="3" id="KW-0406">Ion transport</keyword>
<gene>
    <name evidence="4" type="ORF">QBE54_02815</name>
</gene>
<accession>A0ABZ2YFN3</accession>
<dbReference type="InterPro" id="IPR044911">
    <property type="entry name" value="V-type_ATPase_csu/dsu_dom_3"/>
</dbReference>
<dbReference type="SUPFAM" id="SSF103486">
    <property type="entry name" value="V-type ATP synthase subunit C"/>
    <property type="match status" value="1"/>
</dbReference>
<proteinExistence type="inferred from homology"/>
<dbReference type="InterPro" id="IPR035067">
    <property type="entry name" value="V-type_ATPase_csu/dsu"/>
</dbReference>
<evidence type="ECO:0000313" key="4">
    <source>
        <dbReference type="EMBL" id="WZL76684.1"/>
    </source>
</evidence>
<evidence type="ECO:0000256" key="2">
    <source>
        <dbReference type="ARBA" id="ARBA00022448"/>
    </source>
</evidence>
<sequence length="343" mass="39731">MKTFLQVHPERSSKYGYLIGRVRVLERSLLNYRVLDSMLKAESLEQAIRAVQEVPYLGEKFQALSYKLEDLNQALNEHHLWVVNEIASHKLGKDLAQFFVMQFNFLGLKLQLKAFLARKNLEKPPIGTLQWSRILRFMSGESGEFVPEPYRLAIQEAMAAYEEHSNIQAVELVMDRFYLAELLKLYSESSSRAIRNWYLAYVVLSLLQAALRLRLQQRKLDLAMKIFLENPFLKSSDFTILITGSAEKVLEVFASLGLAFLLPEEGSYREDPAFLADIERNIDNYLLQHLKPYRIVATGPEPILGFLFAKALDIKNLRIVLQGKYFGLPENVLRQKIRECYYE</sequence>
<dbReference type="EMBL" id="CP121689">
    <property type="protein sequence ID" value="WZL76684.1"/>
    <property type="molecule type" value="Genomic_DNA"/>
</dbReference>
<evidence type="ECO:0000256" key="1">
    <source>
        <dbReference type="ARBA" id="ARBA00006709"/>
    </source>
</evidence>
<dbReference type="Proteomes" id="UP001461341">
    <property type="component" value="Chromosome"/>
</dbReference>
<organism evidence="4 5">
    <name type="scientific">Thermatribacter velox</name>
    <dbReference type="NCBI Taxonomy" id="3039681"/>
    <lineage>
        <taxon>Bacteria</taxon>
        <taxon>Pseudomonadati</taxon>
        <taxon>Atribacterota</taxon>
        <taxon>Atribacteria</taxon>
        <taxon>Atribacterales</taxon>
        <taxon>Thermatribacteraceae</taxon>
        <taxon>Thermatribacter</taxon>
    </lineage>
</organism>
<dbReference type="InterPro" id="IPR050873">
    <property type="entry name" value="V-ATPase_V0D/AC39_subunit"/>
</dbReference>
<dbReference type="Gene3D" id="1.20.1690.10">
    <property type="entry name" value="V-type ATP synthase subunit C domain"/>
    <property type="match status" value="2"/>
</dbReference>
<dbReference type="Gene3D" id="1.10.132.50">
    <property type="entry name" value="ATP synthase (C/AC39) subunit, domain 3"/>
    <property type="match status" value="1"/>
</dbReference>
<dbReference type="RefSeq" id="WP_369018849.1">
    <property type="nucleotide sequence ID" value="NZ_CP121689.1"/>
</dbReference>
<protein>
    <submittedName>
        <fullName evidence="4">V-type ATPase subunit</fullName>
    </submittedName>
</protein>
<keyword evidence="2" id="KW-0813">Transport</keyword>
<reference evidence="4 5" key="1">
    <citation type="submission" date="2023-03" db="EMBL/GenBank/DDBJ databases">
        <title>Novel Species.</title>
        <authorList>
            <person name="Ma S."/>
        </authorList>
    </citation>
    <scope>NUCLEOTIDE SEQUENCE [LARGE SCALE GENOMIC DNA]</scope>
    <source>
        <strain evidence="4 5">B11</strain>
    </source>
</reference>
<dbReference type="InterPro" id="IPR002843">
    <property type="entry name" value="ATPase_V0-cplx_csu/dsu"/>
</dbReference>
<evidence type="ECO:0000313" key="5">
    <source>
        <dbReference type="Proteomes" id="UP001461341"/>
    </source>
</evidence>
<keyword evidence="5" id="KW-1185">Reference proteome</keyword>
<dbReference type="PANTHER" id="PTHR38682:SF1">
    <property type="entry name" value="V-TYPE ATP SYNTHASE SUBUNIT C"/>
    <property type="match status" value="1"/>
</dbReference>
<name>A0ABZ2YFN3_9BACT</name>
<dbReference type="Pfam" id="PF01992">
    <property type="entry name" value="vATP-synt_AC39"/>
    <property type="match status" value="1"/>
</dbReference>
<evidence type="ECO:0000256" key="3">
    <source>
        <dbReference type="ARBA" id="ARBA00023065"/>
    </source>
</evidence>
<comment type="similarity">
    <text evidence="1">Belongs to the V-ATPase V0D/AC39 subunit family.</text>
</comment>
<dbReference type="PANTHER" id="PTHR38682">
    <property type="entry name" value="V-TYPE ATP SYNTHASE SUBUNIT C"/>
    <property type="match status" value="1"/>
</dbReference>